<dbReference type="GO" id="GO:0003677">
    <property type="term" value="F:DNA binding"/>
    <property type="evidence" value="ECO:0007669"/>
    <property type="project" value="InterPro"/>
</dbReference>
<dbReference type="Gene3D" id="1.10.260.40">
    <property type="entry name" value="lambda repressor-like DNA-binding domains"/>
    <property type="match status" value="1"/>
</dbReference>
<protein>
    <recommendedName>
        <fullName evidence="3">Helix-turn-helix domain-containing protein</fullName>
    </recommendedName>
</protein>
<comment type="caution">
    <text evidence="1">The sequence shown here is derived from an EMBL/GenBank/DDBJ whole genome shotgun (WGS) entry which is preliminary data.</text>
</comment>
<dbReference type="AlphaFoldDB" id="A0AAX2QRH8"/>
<gene>
    <name evidence="1" type="ORF">EV131_10216</name>
</gene>
<proteinExistence type="predicted"/>
<accession>A0AAX2QRH8</accession>
<dbReference type="InterPro" id="IPR010982">
    <property type="entry name" value="Lambda_DNA-bd_dom_sf"/>
</dbReference>
<dbReference type="EMBL" id="SMBI01000002">
    <property type="protein sequence ID" value="TCU28184.1"/>
    <property type="molecule type" value="Genomic_DNA"/>
</dbReference>
<reference evidence="1 2" key="1">
    <citation type="submission" date="2019-03" db="EMBL/GenBank/DDBJ databases">
        <title>Genomic Encyclopedia of Type Strains, Phase IV (KMG-V): Genome sequencing to study the core and pangenomes of soil and plant-associated prokaryotes.</title>
        <authorList>
            <person name="Whitman W."/>
        </authorList>
    </citation>
    <scope>NUCLEOTIDE SEQUENCE [LARGE SCALE GENOMIC DNA]</scope>
    <source>
        <strain evidence="1 2">FB403</strain>
    </source>
</reference>
<sequence>MLVAARFILGQNQIEVANDSGMSSRTLYKVENGTAGIVPVEKLMRYYASKGVTFVHPEGNSGWGIKVGFLTHSYDDELPTEGR</sequence>
<dbReference type="SUPFAM" id="SSF47413">
    <property type="entry name" value="lambda repressor-like DNA-binding domains"/>
    <property type="match status" value="1"/>
</dbReference>
<organism evidence="1 2">
    <name type="scientific">Rhizobium laguerreae</name>
    <dbReference type="NCBI Taxonomy" id="1076926"/>
    <lineage>
        <taxon>Bacteria</taxon>
        <taxon>Pseudomonadati</taxon>
        <taxon>Pseudomonadota</taxon>
        <taxon>Alphaproteobacteria</taxon>
        <taxon>Hyphomicrobiales</taxon>
        <taxon>Rhizobiaceae</taxon>
        <taxon>Rhizobium/Agrobacterium group</taxon>
        <taxon>Rhizobium</taxon>
    </lineage>
</organism>
<evidence type="ECO:0008006" key="3">
    <source>
        <dbReference type="Google" id="ProtNLM"/>
    </source>
</evidence>
<name>A0AAX2QRH8_9HYPH</name>
<evidence type="ECO:0000313" key="1">
    <source>
        <dbReference type="EMBL" id="TCU28184.1"/>
    </source>
</evidence>
<evidence type="ECO:0000313" key="2">
    <source>
        <dbReference type="Proteomes" id="UP000295021"/>
    </source>
</evidence>
<dbReference type="Proteomes" id="UP000295021">
    <property type="component" value="Unassembled WGS sequence"/>
</dbReference>